<accession>A0ABR9AVS0</accession>
<dbReference type="RefSeq" id="WP_192024592.1">
    <property type="nucleotide sequence ID" value="NZ_JACYTN010000003.1"/>
</dbReference>
<protein>
    <submittedName>
        <fullName evidence="5">Flagellar hook-basal body protein</fullName>
    </submittedName>
</protein>
<gene>
    <name evidence="5" type="ORF">IFO66_07880</name>
</gene>
<evidence type="ECO:0000313" key="5">
    <source>
        <dbReference type="EMBL" id="MBD8498227.1"/>
    </source>
</evidence>
<keyword evidence="6" id="KW-1185">Reference proteome</keyword>
<dbReference type="EMBL" id="JACYTN010000003">
    <property type="protein sequence ID" value="MBD8498227.1"/>
    <property type="molecule type" value="Genomic_DNA"/>
</dbReference>
<dbReference type="SUPFAM" id="SSF117143">
    <property type="entry name" value="Flagellar hook protein flgE"/>
    <property type="match status" value="1"/>
</dbReference>
<dbReference type="PANTHER" id="PTHR30435">
    <property type="entry name" value="FLAGELLAR PROTEIN"/>
    <property type="match status" value="1"/>
</dbReference>
<reference evidence="5 6" key="1">
    <citation type="submission" date="2020-09" db="EMBL/GenBank/DDBJ databases">
        <title>Paenibacillus sp. CAU 1523 isolated from sand of Haeundae Beach.</title>
        <authorList>
            <person name="Kim W."/>
        </authorList>
    </citation>
    <scope>NUCLEOTIDE SEQUENCE [LARGE SCALE GENOMIC DNA]</scope>
    <source>
        <strain evidence="5 6">CAU 1523</strain>
    </source>
</reference>
<evidence type="ECO:0000256" key="2">
    <source>
        <dbReference type="RuleBase" id="RU362116"/>
    </source>
</evidence>
<dbReference type="InterPro" id="IPR037925">
    <property type="entry name" value="FlgE/F/G-like"/>
</dbReference>
<comment type="caution">
    <text evidence="5">The sequence shown here is derived from an EMBL/GenBank/DDBJ whole genome shotgun (WGS) entry which is preliminary data.</text>
</comment>
<dbReference type="Proteomes" id="UP000634529">
    <property type="component" value="Unassembled WGS sequence"/>
</dbReference>
<evidence type="ECO:0000259" key="4">
    <source>
        <dbReference type="Pfam" id="PF06429"/>
    </source>
</evidence>
<dbReference type="InterPro" id="IPR001444">
    <property type="entry name" value="Flag_bb_rod_N"/>
</dbReference>
<dbReference type="PANTHER" id="PTHR30435:SF19">
    <property type="entry name" value="FLAGELLAR BASAL-BODY ROD PROTEIN FLGG"/>
    <property type="match status" value="1"/>
</dbReference>
<dbReference type="NCBIfam" id="TIGR03506">
    <property type="entry name" value="FlgEFG_subfam"/>
    <property type="match status" value="1"/>
</dbReference>
<evidence type="ECO:0000256" key="1">
    <source>
        <dbReference type="ARBA" id="ARBA00009677"/>
    </source>
</evidence>
<organism evidence="5 6">
    <name type="scientific">Paenibacillus arenosi</name>
    <dbReference type="NCBI Taxonomy" id="2774142"/>
    <lineage>
        <taxon>Bacteria</taxon>
        <taxon>Bacillati</taxon>
        <taxon>Bacillota</taxon>
        <taxon>Bacilli</taxon>
        <taxon>Bacillales</taxon>
        <taxon>Paenibacillaceae</taxon>
        <taxon>Paenibacillus</taxon>
    </lineage>
</organism>
<dbReference type="InterPro" id="IPR019776">
    <property type="entry name" value="Flagellar_basal_body_rod_CS"/>
</dbReference>
<evidence type="ECO:0000313" key="6">
    <source>
        <dbReference type="Proteomes" id="UP000634529"/>
    </source>
</evidence>
<feature type="domain" description="Flagellar basal-body/hook protein C-terminal" evidence="4">
    <location>
        <begin position="233"/>
        <end position="278"/>
    </location>
</feature>
<comment type="similarity">
    <text evidence="1 2">Belongs to the flagella basal body rod proteins family.</text>
</comment>
<dbReference type="Pfam" id="PF00460">
    <property type="entry name" value="Flg_bb_rod"/>
    <property type="match status" value="1"/>
</dbReference>
<dbReference type="PROSITE" id="PS00588">
    <property type="entry name" value="FLAGELLA_BB_ROD"/>
    <property type="match status" value="1"/>
</dbReference>
<proteinExistence type="inferred from homology"/>
<keyword evidence="2" id="KW-0975">Bacterial flagellum</keyword>
<sequence length="280" mass="30156">MNISMITASTAMNGLQNKLDVIADNVANVDTNGYKRKTATFADVMTNVLQQGDDFEQPGRATPSGYTMAYGSKLNSIQRDFSLGELVSTGVDTDIALQGNGLFEVQTAEGNAFVREGQFQLMPDERAGAAPGGILTTKQGHVVLGANDQPIRIRNGFELRVDSLGRVFEYNSAVGDPIQVGVLKIVEPTKPELLMQADDNLYVIPAGTPREMVVTTLNLTNIPPDGMLPLTVRQGMLEKSNVSLTDEMADLIQAQRAYQMAARALTSGDTMWGLANSLRG</sequence>
<evidence type="ECO:0000259" key="3">
    <source>
        <dbReference type="Pfam" id="PF00460"/>
    </source>
</evidence>
<dbReference type="Pfam" id="PF06429">
    <property type="entry name" value="Flg_bbr_C"/>
    <property type="match status" value="1"/>
</dbReference>
<dbReference type="InterPro" id="IPR020013">
    <property type="entry name" value="Flagellar_FlgE/F/G"/>
</dbReference>
<name>A0ABR9AVS0_9BACL</name>
<feature type="domain" description="Flagellar basal body rod protein N-terminal" evidence="3">
    <location>
        <begin position="7"/>
        <end position="35"/>
    </location>
</feature>
<keyword evidence="5" id="KW-0282">Flagellum</keyword>
<comment type="subcellular location">
    <subcellularLocation>
        <location evidence="2">Bacterial flagellum basal body</location>
    </subcellularLocation>
</comment>
<dbReference type="InterPro" id="IPR010930">
    <property type="entry name" value="Flg_bb/hook_C_dom"/>
</dbReference>
<keyword evidence="5" id="KW-0969">Cilium</keyword>
<keyword evidence="5" id="KW-0966">Cell projection</keyword>